<evidence type="ECO:0000313" key="1">
    <source>
        <dbReference type="EMBL" id="GJM53436.1"/>
    </source>
</evidence>
<organism evidence="1 2">
    <name type="scientific">Capnocytophaga catalasegens</name>
    <dbReference type="NCBI Taxonomy" id="1004260"/>
    <lineage>
        <taxon>Bacteria</taxon>
        <taxon>Pseudomonadati</taxon>
        <taxon>Bacteroidota</taxon>
        <taxon>Flavobacteriia</taxon>
        <taxon>Flavobacteriales</taxon>
        <taxon>Flavobacteriaceae</taxon>
        <taxon>Capnocytophaga</taxon>
    </lineage>
</organism>
<sequence length="235" mass="28642">MKHIVELKQLFNKAQNDYQTLKTDIENQVVRWFWTSNDIFSLNPFWFEQNRFSKGKILKEEPAKNRQYGVNSADEIIVARGMTSFKDNFYETFYFRNQNEILSYHFDYGNDKELINIKKFLYEDNQLTEIYSFFEENGYWIEHFIYENDKLIRKEWQDMDNYGKNFNRTMNYDYDEIGQLKTIKEGDYIWYQKPDKKLNLAKLVALSQEKLLSLLKETIRQHAPKEPFYCLNISY</sequence>
<proteinExistence type="predicted"/>
<feature type="non-terminal residue" evidence="1">
    <location>
        <position position="235"/>
    </location>
</feature>
<reference evidence="1 2" key="1">
    <citation type="submission" date="2021-11" db="EMBL/GenBank/DDBJ databases">
        <title>Draft genome sequence of Capnocytophaga sp. strain KC07075 isolated from cat oral cavity.</title>
        <authorList>
            <person name="Suzuki M."/>
            <person name="Imaoka K."/>
            <person name="Kimura M."/>
            <person name="Morikawa S."/>
            <person name="Maeda K."/>
        </authorList>
    </citation>
    <scope>NUCLEOTIDE SEQUENCE [LARGE SCALE GENOMIC DNA]</scope>
    <source>
        <strain evidence="1 2">KC07079</strain>
    </source>
</reference>
<comment type="caution">
    <text evidence="1">The sequence shown here is derived from an EMBL/GenBank/DDBJ whole genome shotgun (WGS) entry which is preliminary data.</text>
</comment>
<gene>
    <name evidence="1" type="ORF">RCZ16_17530</name>
</gene>
<dbReference type="Proteomes" id="UP001208692">
    <property type="component" value="Unassembled WGS sequence"/>
</dbReference>
<keyword evidence="2" id="KW-1185">Reference proteome</keyword>
<name>A0ABQ4VRK4_9FLAO</name>
<evidence type="ECO:0000313" key="2">
    <source>
        <dbReference type="Proteomes" id="UP001208692"/>
    </source>
</evidence>
<dbReference type="RefSeq" id="WP_264857594.1">
    <property type="nucleotide sequence ID" value="NZ_BQKB01000040.1"/>
</dbReference>
<accession>A0ABQ4VRK4</accession>
<dbReference type="EMBL" id="BQKB01000040">
    <property type="protein sequence ID" value="GJM53436.1"/>
    <property type="molecule type" value="Genomic_DNA"/>
</dbReference>
<protein>
    <submittedName>
        <fullName evidence="1">Uncharacterized protein</fullName>
    </submittedName>
</protein>